<dbReference type="GO" id="GO:0042619">
    <property type="term" value="P:poly-hydroxybutyrate biosynthetic process"/>
    <property type="evidence" value="ECO:0007669"/>
    <property type="project" value="UniProtKB-KW"/>
</dbReference>
<evidence type="ECO:0000256" key="5">
    <source>
        <dbReference type="ARBA" id="ARBA00037924"/>
    </source>
</evidence>
<evidence type="ECO:0000256" key="3">
    <source>
        <dbReference type="ARBA" id="ARBA00022752"/>
    </source>
</evidence>
<dbReference type="InterPro" id="IPR020610">
    <property type="entry name" value="Thiolase_AS"/>
</dbReference>
<dbReference type="Gene3D" id="3.40.47.10">
    <property type="match status" value="2"/>
</dbReference>
<feature type="active site" description="Acyl-thioester intermediate" evidence="6">
    <location>
        <position position="88"/>
    </location>
</feature>
<feature type="domain" description="Thiolase N-terminal" evidence="8">
    <location>
        <begin position="4"/>
        <end position="261"/>
    </location>
</feature>
<evidence type="ECO:0000256" key="6">
    <source>
        <dbReference type="PIRSR" id="PIRSR000429-1"/>
    </source>
</evidence>
<reference evidence="10 11" key="1">
    <citation type="submission" date="2023-01" db="EMBL/GenBank/DDBJ databases">
        <title>Complete genome sequence of Roseicyclus marinus strain Dej080120_10.</title>
        <authorList>
            <person name="Ueki S."/>
            <person name="Maruyama F."/>
        </authorList>
    </citation>
    <scope>NUCLEOTIDE SEQUENCE [LARGE SCALE GENOMIC DNA]</scope>
    <source>
        <strain evidence="10 11">Dej080120_10</strain>
    </source>
</reference>
<feature type="domain" description="Thiolase C-terminal" evidence="9">
    <location>
        <begin position="270"/>
        <end position="391"/>
    </location>
</feature>
<evidence type="ECO:0000256" key="2">
    <source>
        <dbReference type="ARBA" id="ARBA00022679"/>
    </source>
</evidence>
<organism evidence="10 11">
    <name type="scientific">Roseicyclus marinus</name>
    <dbReference type="NCBI Taxonomy" id="2161673"/>
    <lineage>
        <taxon>Bacteria</taxon>
        <taxon>Pseudomonadati</taxon>
        <taxon>Pseudomonadota</taxon>
        <taxon>Alphaproteobacteria</taxon>
        <taxon>Rhodobacterales</taxon>
        <taxon>Roseobacteraceae</taxon>
        <taxon>Roseicyclus</taxon>
    </lineage>
</organism>
<keyword evidence="11" id="KW-1185">Reference proteome</keyword>
<sequence>MDEVVIAGAARTPMGGFQGALAGAAAADLGGVAIAAALADAGVAADAVDELLMGCVLPAGQGQAPARQAGFKAGLPKEVPATTLNKMCGSGMKAAMFAWDALALGRSDVIVAGGMESMSNAPYLLPAMRGGARMGHAAAQDHMFLDGLEDAYDRGRLMGTFAEDCAEAFQFTRAAQDEYALGSLDNALRAIESGAFGAEVTPVTLTTRKGETVVAVDEQPGSARPEKIPTLKPAFRKDGTVTAANSSSISDGAAALVMARRAAAEAQGMKVRARVLGHASHAQEPNLFPTAPVPAARKLLDRLGWSVGDVDLWEVNEAFAVVPMAFMHEMGVPRDRMNVHGGACALGHPIGASGARIMVTLLNALERHGLKRGVAAICIGGGEGTAIAIERV</sequence>
<dbReference type="PANTHER" id="PTHR18919:SF138">
    <property type="entry name" value="ACETYL-COA C-ACETYLTRANSFERASE"/>
    <property type="match status" value="1"/>
</dbReference>
<accession>A0AA48HA99</accession>
<proteinExistence type="inferred from homology"/>
<comment type="similarity">
    <text evidence="1 7">Belongs to the thiolase-like superfamily. Thiolase family.</text>
</comment>
<evidence type="ECO:0000256" key="7">
    <source>
        <dbReference type="RuleBase" id="RU003557"/>
    </source>
</evidence>
<evidence type="ECO:0000256" key="1">
    <source>
        <dbReference type="ARBA" id="ARBA00010982"/>
    </source>
</evidence>
<dbReference type="InterPro" id="IPR020616">
    <property type="entry name" value="Thiolase_N"/>
</dbReference>
<dbReference type="AlphaFoldDB" id="A0AA48HA99"/>
<protein>
    <submittedName>
        <fullName evidence="10">Acetyl-CoA acetyltransferase</fullName>
    </submittedName>
</protein>
<dbReference type="PROSITE" id="PS00099">
    <property type="entry name" value="THIOLASE_3"/>
    <property type="match status" value="1"/>
</dbReference>
<name>A0AA48HA99_9RHOB</name>
<dbReference type="InterPro" id="IPR016039">
    <property type="entry name" value="Thiolase-like"/>
</dbReference>
<evidence type="ECO:0000259" key="9">
    <source>
        <dbReference type="Pfam" id="PF02803"/>
    </source>
</evidence>
<keyword evidence="2 7" id="KW-0808">Transferase</keyword>
<dbReference type="CDD" id="cd00751">
    <property type="entry name" value="thiolase"/>
    <property type="match status" value="1"/>
</dbReference>
<dbReference type="GO" id="GO:0044281">
    <property type="term" value="P:small molecule metabolic process"/>
    <property type="evidence" value="ECO:0007669"/>
    <property type="project" value="UniProtKB-ARBA"/>
</dbReference>
<dbReference type="Pfam" id="PF02803">
    <property type="entry name" value="Thiolase_C"/>
    <property type="match status" value="1"/>
</dbReference>
<evidence type="ECO:0000313" key="10">
    <source>
        <dbReference type="EMBL" id="BDW84100.1"/>
    </source>
</evidence>
<feature type="active site" description="Proton acceptor" evidence="6">
    <location>
        <position position="348"/>
    </location>
</feature>
<dbReference type="PIRSF" id="PIRSF000429">
    <property type="entry name" value="Ac-CoA_Ac_transf"/>
    <property type="match status" value="1"/>
</dbReference>
<gene>
    <name evidence="10" type="ORF">MACH21_02770</name>
</gene>
<comment type="pathway">
    <text evidence="5">Metabolic intermediate biosynthesis; (R)-mevalonate biosynthesis; (R)-mevalonate from acetyl-CoA: step 1/3.</text>
</comment>
<dbReference type="RefSeq" id="WP_338273669.1">
    <property type="nucleotide sequence ID" value="NZ_AP027266.1"/>
</dbReference>
<dbReference type="PANTHER" id="PTHR18919">
    <property type="entry name" value="ACETYL-COA C-ACYLTRANSFERASE"/>
    <property type="match status" value="1"/>
</dbReference>
<dbReference type="NCBIfam" id="TIGR01930">
    <property type="entry name" value="AcCoA-C-Actrans"/>
    <property type="match status" value="1"/>
</dbReference>
<dbReference type="Pfam" id="PF00108">
    <property type="entry name" value="Thiolase_N"/>
    <property type="match status" value="1"/>
</dbReference>
<dbReference type="EMBL" id="AP027266">
    <property type="protein sequence ID" value="BDW84100.1"/>
    <property type="molecule type" value="Genomic_DNA"/>
</dbReference>
<evidence type="ECO:0000256" key="4">
    <source>
        <dbReference type="ARBA" id="ARBA00023315"/>
    </source>
</evidence>
<dbReference type="InterPro" id="IPR002155">
    <property type="entry name" value="Thiolase"/>
</dbReference>
<keyword evidence="4 7" id="KW-0012">Acyltransferase</keyword>
<dbReference type="SUPFAM" id="SSF53901">
    <property type="entry name" value="Thiolase-like"/>
    <property type="match status" value="2"/>
</dbReference>
<feature type="active site" description="Proton acceptor" evidence="6">
    <location>
        <position position="378"/>
    </location>
</feature>
<dbReference type="KEGG" id="rmai:MACH21_02770"/>
<evidence type="ECO:0000259" key="8">
    <source>
        <dbReference type="Pfam" id="PF00108"/>
    </source>
</evidence>
<dbReference type="InterPro" id="IPR020617">
    <property type="entry name" value="Thiolase_C"/>
</dbReference>
<dbReference type="Proteomes" id="UP001337723">
    <property type="component" value="Chromosome"/>
</dbReference>
<keyword evidence="3" id="KW-0583">PHB biosynthesis</keyword>
<evidence type="ECO:0000313" key="11">
    <source>
        <dbReference type="Proteomes" id="UP001337723"/>
    </source>
</evidence>
<dbReference type="GO" id="GO:0003988">
    <property type="term" value="F:acetyl-CoA C-acyltransferase activity"/>
    <property type="evidence" value="ECO:0007669"/>
    <property type="project" value="UniProtKB-ARBA"/>
</dbReference>
<dbReference type="FunFam" id="3.40.47.10:FF:000010">
    <property type="entry name" value="Acetyl-CoA acetyltransferase (Thiolase)"/>
    <property type="match status" value="1"/>
</dbReference>